<gene>
    <name evidence="2" type="ORF">INT45_010616</name>
</gene>
<evidence type="ECO:0000313" key="3">
    <source>
        <dbReference type="Proteomes" id="UP000646827"/>
    </source>
</evidence>
<organism evidence="2 3">
    <name type="scientific">Circinella minor</name>
    <dbReference type="NCBI Taxonomy" id="1195481"/>
    <lineage>
        <taxon>Eukaryota</taxon>
        <taxon>Fungi</taxon>
        <taxon>Fungi incertae sedis</taxon>
        <taxon>Mucoromycota</taxon>
        <taxon>Mucoromycotina</taxon>
        <taxon>Mucoromycetes</taxon>
        <taxon>Mucorales</taxon>
        <taxon>Lichtheimiaceae</taxon>
        <taxon>Circinella</taxon>
    </lineage>
</organism>
<feature type="non-terminal residue" evidence="2">
    <location>
        <position position="1"/>
    </location>
</feature>
<comment type="caution">
    <text evidence="2">The sequence shown here is derived from an EMBL/GenBank/DDBJ whole genome shotgun (WGS) entry which is preliminary data.</text>
</comment>
<evidence type="ECO:0000256" key="1">
    <source>
        <dbReference type="SAM" id="Phobius"/>
    </source>
</evidence>
<proteinExistence type="predicted"/>
<keyword evidence="1" id="KW-0472">Membrane</keyword>
<dbReference type="EMBL" id="JAEPRB010000180">
    <property type="protein sequence ID" value="KAG2219425.1"/>
    <property type="molecule type" value="Genomic_DNA"/>
</dbReference>
<dbReference type="OrthoDB" id="10302053at2759"/>
<keyword evidence="1" id="KW-1133">Transmembrane helix</keyword>
<accession>A0A8H7VGA3</accession>
<dbReference type="AlphaFoldDB" id="A0A8H7VGA3"/>
<sequence>MLISCESRPSSLKPSRIFEFGWQCVFGAIVCYLFGIAHTLANSSKEIYDNWIHSPYIIDGAFFAVIGLPFISNNLCAILGGIYIDQKNYELANTFTSALYHCWTFYTCMLGTLLLYAGLRLIRLLRTHFINNPGVTKVDIKKFSLGALKVKIIVVAASTCIMIFAIIVILYASYRHEITLYKPYNLAIGIVVTFNAIVGTGVVLFAIILNPKVATLTGLVTSTTDGNDYSTHTGGGLSESRTSRWLNSKTEGSTIATPSTTFNIEASLKTPIQLPPTLDLKSIIDVESGRETAESSQHPEQNIELLGQSQNCIEEERIQYNAMISSIRAPPRTTPPH</sequence>
<dbReference type="Proteomes" id="UP000646827">
    <property type="component" value="Unassembled WGS sequence"/>
</dbReference>
<evidence type="ECO:0000313" key="2">
    <source>
        <dbReference type="EMBL" id="KAG2219425.1"/>
    </source>
</evidence>
<feature type="transmembrane region" description="Helical" evidence="1">
    <location>
        <begin position="186"/>
        <end position="209"/>
    </location>
</feature>
<name>A0A8H7VGA3_9FUNG</name>
<feature type="transmembrane region" description="Helical" evidence="1">
    <location>
        <begin position="103"/>
        <end position="122"/>
    </location>
</feature>
<feature type="transmembrane region" description="Helical" evidence="1">
    <location>
        <begin position="20"/>
        <end position="41"/>
    </location>
</feature>
<keyword evidence="1" id="KW-0812">Transmembrane</keyword>
<reference evidence="2 3" key="1">
    <citation type="submission" date="2020-12" db="EMBL/GenBank/DDBJ databases">
        <title>Metabolic potential, ecology and presence of endohyphal bacteria is reflected in genomic diversity of Mucoromycotina.</title>
        <authorList>
            <person name="Muszewska A."/>
            <person name="Okrasinska A."/>
            <person name="Steczkiewicz K."/>
            <person name="Drgas O."/>
            <person name="Orlowska M."/>
            <person name="Perlinska-Lenart U."/>
            <person name="Aleksandrzak-Piekarczyk T."/>
            <person name="Szatraj K."/>
            <person name="Zielenkiewicz U."/>
            <person name="Pilsyk S."/>
            <person name="Malc E."/>
            <person name="Mieczkowski P."/>
            <person name="Kruszewska J.S."/>
            <person name="Biernat P."/>
            <person name="Pawlowska J."/>
        </authorList>
    </citation>
    <scope>NUCLEOTIDE SEQUENCE [LARGE SCALE GENOMIC DNA]</scope>
    <source>
        <strain evidence="2 3">CBS 142.35</strain>
    </source>
</reference>
<keyword evidence="3" id="KW-1185">Reference proteome</keyword>
<feature type="transmembrane region" description="Helical" evidence="1">
    <location>
        <begin position="152"/>
        <end position="174"/>
    </location>
</feature>
<feature type="transmembrane region" description="Helical" evidence="1">
    <location>
        <begin position="61"/>
        <end position="83"/>
    </location>
</feature>
<protein>
    <submittedName>
        <fullName evidence="2">Uncharacterized protein</fullName>
    </submittedName>
</protein>